<dbReference type="Pfam" id="PF24626">
    <property type="entry name" value="SH3_Tf2-1"/>
    <property type="match status" value="1"/>
</dbReference>
<dbReference type="OrthoDB" id="1166010at2759"/>
<sequence>MPVDLLVLKQMWEFDVILGVNWLSKYYASIDCDSRVITFREPGQEEFEYRACKGACFAATISTVREKKMIKGGCKAYLATIVDPQREYPELGNIRVVCEYPDVFPAELSGLPPDWEDEFVIDLIPSATPVSKAPYRMASVELKELKAQLQDLLYKGFVKPSVSPWGAPKELNIRQRRWLELRKDYDLTILYHPDKANVVADALSRKSIENLATAITSQPSLHKEMQRFGLEIVAPEVPTILAALVVRPTLLEQIKERQVDDPYLQKMQNDVNDGRAGDFGVGADSALRFRNRLCVPKDDDIRRMEKVRLARQRLATAQSRHKSYTDKRRKDVEFAVGDRVFLKVSPMRGVKRFGVRGKLSPRFVGPFEILERVGAVAYRVALPPRLAGVHDVFHVSNLRKYVNDPEHVLSYIPIELQQDMTYKEFLAYIVDREVRKLRNREIPYLKIHWSEHGDREETWELEDARKERHPHLFEELR</sequence>
<accession>A0A6P5EFF0</accession>
<feature type="domain" description="Tf2-1-like SH3-like" evidence="1">
    <location>
        <begin position="337"/>
        <end position="402"/>
    </location>
</feature>
<dbReference type="Pfam" id="PF08284">
    <property type="entry name" value="RVP_2"/>
    <property type="match status" value="1"/>
</dbReference>
<dbReference type="PANTHER" id="PTHR46148:SF60">
    <property type="entry name" value="CHROMO DOMAIN-CONTAINING PROTEIN"/>
    <property type="match status" value="1"/>
</dbReference>
<dbReference type="InterPro" id="IPR043502">
    <property type="entry name" value="DNA/RNA_pol_sf"/>
</dbReference>
<reference evidence="2" key="1">
    <citation type="journal article" date="2015" name="Nat. Genet.">
        <title>The pineapple genome and the evolution of CAM photosynthesis.</title>
        <authorList>
            <person name="Ming R."/>
            <person name="VanBuren R."/>
            <person name="Wai C.M."/>
            <person name="Tang H."/>
            <person name="Schatz M.C."/>
            <person name="Bowers J.E."/>
            <person name="Lyons E."/>
            <person name="Wang M.L."/>
            <person name="Chen J."/>
            <person name="Biggers E."/>
            <person name="Zhang J."/>
            <person name="Huang L."/>
            <person name="Zhang L."/>
            <person name="Miao W."/>
            <person name="Zhang J."/>
            <person name="Ye Z."/>
            <person name="Miao C."/>
            <person name="Lin Z."/>
            <person name="Wang H."/>
            <person name="Zhou H."/>
            <person name="Yim W.C."/>
            <person name="Priest H.D."/>
            <person name="Zheng C."/>
            <person name="Woodhouse M."/>
            <person name="Edger P.P."/>
            <person name="Guyot R."/>
            <person name="Guo H.B."/>
            <person name="Guo H."/>
            <person name="Zheng G."/>
            <person name="Singh R."/>
            <person name="Sharma A."/>
            <person name="Min X."/>
            <person name="Zheng Y."/>
            <person name="Lee H."/>
            <person name="Gurtowski J."/>
            <person name="Sedlazeck F.J."/>
            <person name="Harkess A."/>
            <person name="McKain M.R."/>
            <person name="Liao Z."/>
            <person name="Fang J."/>
            <person name="Liu J."/>
            <person name="Zhang X."/>
            <person name="Zhang Q."/>
            <person name="Hu W."/>
            <person name="Qin Y."/>
            <person name="Wang K."/>
            <person name="Chen L.Y."/>
            <person name="Shirley N."/>
            <person name="Lin Y.R."/>
            <person name="Liu L.Y."/>
            <person name="Hernandez A.G."/>
            <person name="Wright C.L."/>
            <person name="Bulone V."/>
            <person name="Tuskan G.A."/>
            <person name="Heath K."/>
            <person name="Zee F."/>
            <person name="Moore P.H."/>
            <person name="Sunkar R."/>
            <person name="Leebens-Mack J.H."/>
            <person name="Mockler T."/>
            <person name="Bennetzen J.L."/>
            <person name="Freeling M."/>
            <person name="Sankoff D."/>
            <person name="Paterson A.H."/>
            <person name="Zhu X."/>
            <person name="Yang X."/>
            <person name="Smith J.A."/>
            <person name="Cushman J.C."/>
            <person name="Paull R.E."/>
            <person name="Yu Q."/>
        </authorList>
    </citation>
    <scope>NUCLEOTIDE SEQUENCE [LARGE SCALE GENOMIC DNA]</scope>
    <source>
        <strain evidence="2">cv. F153</strain>
    </source>
</reference>
<dbReference type="Gene3D" id="3.10.10.10">
    <property type="entry name" value="HIV Type 1 Reverse Transcriptase, subunit A, domain 1"/>
    <property type="match status" value="1"/>
</dbReference>
<dbReference type="Proteomes" id="UP000515123">
    <property type="component" value="Unplaced"/>
</dbReference>
<gene>
    <name evidence="3" type="primary">LOC109704062</name>
</gene>
<dbReference type="RefSeq" id="XP_020080383.1">
    <property type="nucleotide sequence ID" value="XM_020224794.1"/>
</dbReference>
<dbReference type="PANTHER" id="PTHR46148">
    <property type="entry name" value="CHROMO DOMAIN-CONTAINING PROTEIN"/>
    <property type="match status" value="1"/>
</dbReference>
<organism evidence="2 3">
    <name type="scientific">Ananas comosus</name>
    <name type="common">Pineapple</name>
    <name type="synonym">Ananas ananas</name>
    <dbReference type="NCBI Taxonomy" id="4615"/>
    <lineage>
        <taxon>Eukaryota</taxon>
        <taxon>Viridiplantae</taxon>
        <taxon>Streptophyta</taxon>
        <taxon>Embryophyta</taxon>
        <taxon>Tracheophyta</taxon>
        <taxon>Spermatophyta</taxon>
        <taxon>Magnoliopsida</taxon>
        <taxon>Liliopsida</taxon>
        <taxon>Poales</taxon>
        <taxon>Bromeliaceae</taxon>
        <taxon>Bromelioideae</taxon>
        <taxon>Ananas</taxon>
    </lineage>
</organism>
<name>A0A6P5EFF0_ANACO</name>
<evidence type="ECO:0000313" key="2">
    <source>
        <dbReference type="Proteomes" id="UP000515123"/>
    </source>
</evidence>
<evidence type="ECO:0000313" key="3">
    <source>
        <dbReference type="RefSeq" id="XP_020080383.1"/>
    </source>
</evidence>
<dbReference type="InterPro" id="IPR056924">
    <property type="entry name" value="SH3_Tf2-1"/>
</dbReference>
<evidence type="ECO:0000259" key="1">
    <source>
        <dbReference type="Pfam" id="PF24626"/>
    </source>
</evidence>
<dbReference type="AlphaFoldDB" id="A0A6P5EFF0"/>
<dbReference type="InterPro" id="IPR021109">
    <property type="entry name" value="Peptidase_aspartic_dom_sf"/>
</dbReference>
<dbReference type="GeneID" id="109704062"/>
<reference evidence="3" key="2">
    <citation type="submission" date="2025-08" db="UniProtKB">
        <authorList>
            <consortium name="RefSeq"/>
        </authorList>
    </citation>
    <scope>IDENTIFICATION</scope>
    <source>
        <tissue evidence="3">Leaf</tissue>
    </source>
</reference>
<keyword evidence="2" id="KW-1185">Reference proteome</keyword>
<proteinExistence type="predicted"/>
<protein>
    <submittedName>
        <fullName evidence="3">Uncharacterized protein LOC109704062</fullName>
    </submittedName>
</protein>
<dbReference type="SUPFAM" id="SSF56672">
    <property type="entry name" value="DNA/RNA polymerases"/>
    <property type="match status" value="1"/>
</dbReference>
<dbReference type="Gene3D" id="2.40.70.10">
    <property type="entry name" value="Acid Proteases"/>
    <property type="match status" value="1"/>
</dbReference>